<dbReference type="PaxDb" id="73239-Q7RD35"/>
<feature type="region of interest" description="Disordered" evidence="1">
    <location>
        <begin position="418"/>
        <end position="494"/>
    </location>
</feature>
<proteinExistence type="predicted"/>
<reference evidence="2 3" key="1">
    <citation type="journal article" date="2002" name="Nature">
        <title>Genome sequence and comparative analysis of the model rodent malaria parasite Plasmodium yoelii yoelii.</title>
        <authorList>
            <person name="Carlton J.M."/>
            <person name="Angiuoli S.V."/>
            <person name="Suh B.B."/>
            <person name="Kooij T.W."/>
            <person name="Pertea M."/>
            <person name="Silva J.C."/>
            <person name="Ermolaeva M.D."/>
            <person name="Allen J.E."/>
            <person name="Selengut J.D."/>
            <person name="Koo H.L."/>
            <person name="Peterson J.D."/>
            <person name="Pop M."/>
            <person name="Kosack D.S."/>
            <person name="Shumway M.F."/>
            <person name="Bidwell S.L."/>
            <person name="Shallom S.J."/>
            <person name="van Aken S.E."/>
            <person name="Riedmuller S.B."/>
            <person name="Feldblyum T.V."/>
            <person name="Cho J.K."/>
            <person name="Quackenbush J."/>
            <person name="Sedegah M."/>
            <person name="Shoaibi A."/>
            <person name="Cummings L.M."/>
            <person name="Florens L."/>
            <person name="Yates J.R."/>
            <person name="Raine J.D."/>
            <person name="Sinden R.E."/>
            <person name="Harris M.A."/>
            <person name="Cunningham D.A."/>
            <person name="Preiser P.R."/>
            <person name="Bergman L.W."/>
            <person name="Vaidya A.B."/>
            <person name="van Lin L.H."/>
            <person name="Janse C.J."/>
            <person name="Waters A.P."/>
            <person name="Smith H.O."/>
            <person name="White O.R."/>
            <person name="Salzberg S.L."/>
            <person name="Venter J.C."/>
            <person name="Fraser C.M."/>
            <person name="Hoffman S.L."/>
            <person name="Gardner M.J."/>
            <person name="Carucci D.J."/>
        </authorList>
    </citation>
    <scope>NUCLEOTIDE SEQUENCE [LARGE SCALE GENOMIC DNA]</scope>
    <source>
        <strain evidence="2 3">17XNL</strain>
    </source>
</reference>
<accession>Q7RD35</accession>
<sequence length="494" mass="59512">MKYFEKDAHNSRIYYENRKHGLIRSEFKKAYKKIIWPINAGLYDIDDKNIKKELCVVVTNIPVYWTKDDILWFFREYFYKLAIDKNIQFPLIEHVHLIKNDKLAVLGCHDGSSKETIESLSTCKLKSGKDKKKIVLSIKPYQKKNDTEDNEKNEKGYKYGNDGNSEKEKRSEEENKSNSKIMTRSLTPPKVPIMHNSIYTFLFAQFLDNGIEWPNDQDLRSCKDMEVRKKLCVFGRYKPLDWGVKELSEFLTNYFDILKKEHSNFEIPQISDIWADKGTHLITLACKDEKSRYNILLIRACYLNEEDAKNNLKSSLRVWLQFEKWSSFRNTFNNKYKANNNIIKNYYNKYSYINERIIDKNNYKRKIFRKPTYDEFPRNKVNSFRNDINNQSMKLNNMSNNNNYYYRDDRGRKNYDNTHGSFSNNGYPGHFNKYKKRTSRSRSPQNYYNNKRFERSQSMESRKRTFNNHWNKNHKPYNHHFGDKFNRKPSYFEK</sequence>
<evidence type="ECO:0000313" key="2">
    <source>
        <dbReference type="EMBL" id="EAA17628.1"/>
    </source>
</evidence>
<dbReference type="EMBL" id="AABL01001791">
    <property type="protein sequence ID" value="EAA17628.1"/>
    <property type="molecule type" value="Genomic_DNA"/>
</dbReference>
<feature type="compositionally biased region" description="Basic and acidic residues" evidence="1">
    <location>
        <begin position="145"/>
        <end position="157"/>
    </location>
</feature>
<feature type="compositionally biased region" description="Basic and acidic residues" evidence="1">
    <location>
        <begin position="480"/>
        <end position="494"/>
    </location>
</feature>
<name>Q7RD35_PLAYO</name>
<keyword evidence="3" id="KW-1185">Reference proteome</keyword>
<feature type="compositionally biased region" description="Basic and acidic residues" evidence="1">
    <location>
        <begin position="451"/>
        <end position="463"/>
    </location>
</feature>
<evidence type="ECO:0000256" key="1">
    <source>
        <dbReference type="SAM" id="MobiDB-lite"/>
    </source>
</evidence>
<feature type="region of interest" description="Disordered" evidence="1">
    <location>
        <begin position="145"/>
        <end position="184"/>
    </location>
</feature>
<feature type="compositionally biased region" description="Basic and acidic residues" evidence="1">
    <location>
        <begin position="164"/>
        <end position="177"/>
    </location>
</feature>
<dbReference type="InParanoid" id="Q7RD35"/>
<gene>
    <name evidence="2" type="ORF">PY05590</name>
</gene>
<dbReference type="STRING" id="73239.Q7RD35"/>
<comment type="caution">
    <text evidence="2">The sequence shown here is derived from an EMBL/GenBank/DDBJ whole genome shotgun (WGS) entry which is preliminary data.</text>
</comment>
<protein>
    <submittedName>
        <fullName evidence="2">Homeobox-containing protein</fullName>
    </submittedName>
</protein>
<evidence type="ECO:0000313" key="3">
    <source>
        <dbReference type="Proteomes" id="UP000008553"/>
    </source>
</evidence>
<dbReference type="FunCoup" id="Q7RD35">
    <property type="interactions" value="754"/>
</dbReference>
<keyword evidence="2" id="KW-0371">Homeobox</keyword>
<organism evidence="2 3">
    <name type="scientific">Plasmodium yoelii yoelii</name>
    <dbReference type="NCBI Taxonomy" id="73239"/>
    <lineage>
        <taxon>Eukaryota</taxon>
        <taxon>Sar</taxon>
        <taxon>Alveolata</taxon>
        <taxon>Apicomplexa</taxon>
        <taxon>Aconoidasida</taxon>
        <taxon>Haemosporida</taxon>
        <taxon>Plasmodiidae</taxon>
        <taxon>Plasmodium</taxon>
        <taxon>Plasmodium (Vinckeia)</taxon>
    </lineage>
</organism>
<keyword evidence="2" id="KW-0238">DNA-binding</keyword>
<dbReference type="AlphaFoldDB" id="Q7RD35"/>
<dbReference type="GO" id="GO:0003677">
    <property type="term" value="F:DNA binding"/>
    <property type="evidence" value="ECO:0007669"/>
    <property type="project" value="UniProtKB-KW"/>
</dbReference>
<dbReference type="Proteomes" id="UP000008553">
    <property type="component" value="Unassembled WGS sequence"/>
</dbReference>